<evidence type="ECO:0000256" key="6">
    <source>
        <dbReference type="SAM" id="MobiDB-lite"/>
    </source>
</evidence>
<dbReference type="InterPro" id="IPR036879">
    <property type="entry name" value="TF_MADSbox_sf"/>
</dbReference>
<comment type="caution">
    <text evidence="9">The sequence shown here is derived from an EMBL/GenBank/DDBJ whole genome shotgun (WGS) entry which is preliminary data.</text>
</comment>
<evidence type="ECO:0000313" key="9">
    <source>
        <dbReference type="EMBL" id="KAI3945489.1"/>
    </source>
</evidence>
<dbReference type="PRINTS" id="PR00404">
    <property type="entry name" value="MADSDOMAIN"/>
</dbReference>
<dbReference type="Proteomes" id="UP001202328">
    <property type="component" value="Unassembled WGS sequence"/>
</dbReference>
<comment type="subcellular location">
    <subcellularLocation>
        <location evidence="1">Nucleus</location>
    </subcellularLocation>
</comment>
<dbReference type="Pfam" id="PF00319">
    <property type="entry name" value="SRF-TF"/>
    <property type="match status" value="1"/>
</dbReference>
<evidence type="ECO:0000256" key="1">
    <source>
        <dbReference type="ARBA" id="ARBA00004123"/>
    </source>
</evidence>
<dbReference type="GO" id="GO:0003677">
    <property type="term" value="F:DNA binding"/>
    <property type="evidence" value="ECO:0007669"/>
    <property type="project" value="UniProtKB-KW"/>
</dbReference>
<feature type="domain" description="MADS-box" evidence="7">
    <location>
        <begin position="25"/>
        <end position="72"/>
    </location>
</feature>
<evidence type="ECO:0000313" key="10">
    <source>
        <dbReference type="Proteomes" id="UP001202328"/>
    </source>
</evidence>
<keyword evidence="10" id="KW-1185">Reference proteome</keyword>
<gene>
    <name evidence="9" type="ORF">MKW98_018306</name>
</gene>
<evidence type="ECO:0000256" key="5">
    <source>
        <dbReference type="ARBA" id="ARBA00023242"/>
    </source>
</evidence>
<dbReference type="SUPFAM" id="SSF55455">
    <property type="entry name" value="SRF-like"/>
    <property type="match status" value="1"/>
</dbReference>
<evidence type="ECO:0000256" key="3">
    <source>
        <dbReference type="ARBA" id="ARBA00023125"/>
    </source>
</evidence>
<dbReference type="PANTHER" id="PTHR48019">
    <property type="entry name" value="SERUM RESPONSE FACTOR HOMOLOG"/>
    <property type="match status" value="1"/>
</dbReference>
<keyword evidence="5" id="KW-0539">Nucleus</keyword>
<protein>
    <submittedName>
        <fullName evidence="9">Uncharacterized protein</fullName>
    </submittedName>
</protein>
<proteinExistence type="predicted"/>
<dbReference type="PROSITE" id="PS50066">
    <property type="entry name" value="MADS_BOX_2"/>
    <property type="match status" value="1"/>
</dbReference>
<accession>A0AAD4TAB4</accession>
<dbReference type="InterPro" id="IPR002487">
    <property type="entry name" value="TF_Kbox"/>
</dbReference>
<dbReference type="AlphaFoldDB" id="A0AAD4TAB4"/>
<evidence type="ECO:0000259" key="8">
    <source>
        <dbReference type="PROSITE" id="PS51297"/>
    </source>
</evidence>
<feature type="region of interest" description="Disordered" evidence="6">
    <location>
        <begin position="187"/>
        <end position="218"/>
    </location>
</feature>
<evidence type="ECO:0000256" key="2">
    <source>
        <dbReference type="ARBA" id="ARBA00023015"/>
    </source>
</evidence>
<feature type="domain" description="K-box" evidence="8">
    <location>
        <begin position="105"/>
        <end position="195"/>
    </location>
</feature>
<dbReference type="Pfam" id="PF01486">
    <property type="entry name" value="K-box"/>
    <property type="match status" value="1"/>
</dbReference>
<evidence type="ECO:0000259" key="7">
    <source>
        <dbReference type="PROSITE" id="PS50066"/>
    </source>
</evidence>
<keyword evidence="3" id="KW-0238">DNA-binding</keyword>
<reference evidence="9" key="1">
    <citation type="submission" date="2022-04" db="EMBL/GenBank/DDBJ databases">
        <title>A functionally conserved STORR gene fusion in Papaver species that diverged 16.8 million years ago.</title>
        <authorList>
            <person name="Catania T."/>
        </authorList>
    </citation>
    <scope>NUCLEOTIDE SEQUENCE</scope>
    <source>
        <strain evidence="9">S-188037</strain>
    </source>
</reference>
<dbReference type="PROSITE" id="PS51297">
    <property type="entry name" value="K_BOX"/>
    <property type="match status" value="1"/>
</dbReference>
<dbReference type="Gene3D" id="3.40.1810.10">
    <property type="entry name" value="Transcription factor, MADS-box"/>
    <property type="match status" value="1"/>
</dbReference>
<dbReference type="GO" id="GO:0005634">
    <property type="term" value="C:nucleus"/>
    <property type="evidence" value="ECO:0007669"/>
    <property type="project" value="UniProtKB-SubCell"/>
</dbReference>
<dbReference type="GO" id="GO:0003700">
    <property type="term" value="F:DNA-binding transcription factor activity"/>
    <property type="evidence" value="ECO:0007669"/>
    <property type="project" value="InterPro"/>
</dbReference>
<dbReference type="GO" id="GO:0046983">
    <property type="term" value="F:protein dimerization activity"/>
    <property type="evidence" value="ECO:0007669"/>
    <property type="project" value="InterPro"/>
</dbReference>
<organism evidence="9 10">
    <name type="scientific">Papaver atlanticum</name>
    <dbReference type="NCBI Taxonomy" id="357466"/>
    <lineage>
        <taxon>Eukaryota</taxon>
        <taxon>Viridiplantae</taxon>
        <taxon>Streptophyta</taxon>
        <taxon>Embryophyta</taxon>
        <taxon>Tracheophyta</taxon>
        <taxon>Spermatophyta</taxon>
        <taxon>Magnoliopsida</taxon>
        <taxon>Ranunculales</taxon>
        <taxon>Papaveraceae</taxon>
        <taxon>Papaveroideae</taxon>
        <taxon>Papaver</taxon>
    </lineage>
</organism>
<feature type="non-terminal residue" evidence="9">
    <location>
        <position position="1"/>
    </location>
</feature>
<name>A0AAD4TAB4_9MAGN</name>
<dbReference type="InterPro" id="IPR050142">
    <property type="entry name" value="MADS-box/MEF2_TF"/>
</dbReference>
<sequence>IDRQKHLFFLRSNLMSQEKEETVRRKSENATFSKKTKGSLKKARELSVLCEAEVALIVFSPKGKLSEFSSSSTSMQNTIERYQNYNKDEQDNHSSNNKAIEQQNPQQLKYEVANLTKELRNLEASKRKLMGEGLESCSIDELETAENQAENSLLNIRAKMNQLFGEEIEQLKQKEKQLLEENEALCDKNQQRKITPYETGSNSHEVESDLNIFRPERR</sequence>
<evidence type="ECO:0000256" key="4">
    <source>
        <dbReference type="ARBA" id="ARBA00023163"/>
    </source>
</evidence>
<dbReference type="SMART" id="SM00432">
    <property type="entry name" value="MADS"/>
    <property type="match status" value="1"/>
</dbReference>
<keyword evidence="2" id="KW-0805">Transcription regulation</keyword>
<keyword evidence="4" id="KW-0804">Transcription</keyword>
<dbReference type="EMBL" id="JAJJMB010003771">
    <property type="protein sequence ID" value="KAI3945489.1"/>
    <property type="molecule type" value="Genomic_DNA"/>
</dbReference>
<dbReference type="InterPro" id="IPR002100">
    <property type="entry name" value="TF_MADSbox"/>
</dbReference>